<feature type="region of interest" description="Disordered" evidence="8">
    <location>
        <begin position="224"/>
        <end position="244"/>
    </location>
</feature>
<dbReference type="PANTHER" id="PTHR12677">
    <property type="entry name" value="GOLGI APPARATUS MEMBRANE PROTEIN TVP38-RELATED"/>
    <property type="match status" value="1"/>
</dbReference>
<proteinExistence type="inferred from homology"/>
<dbReference type="InterPro" id="IPR015414">
    <property type="entry name" value="TMEM64"/>
</dbReference>
<evidence type="ECO:0000256" key="8">
    <source>
        <dbReference type="SAM" id="MobiDB-lite"/>
    </source>
</evidence>
<feature type="domain" description="VTT" evidence="9">
    <location>
        <begin position="63"/>
        <end position="183"/>
    </location>
</feature>
<dbReference type="EMBL" id="JADOUF010000001">
    <property type="protein sequence ID" value="MBG6140957.1"/>
    <property type="molecule type" value="Genomic_DNA"/>
</dbReference>
<evidence type="ECO:0000256" key="7">
    <source>
        <dbReference type="RuleBase" id="RU366058"/>
    </source>
</evidence>
<reference evidence="10" key="1">
    <citation type="submission" date="2020-11" db="EMBL/GenBank/DDBJ databases">
        <title>Sequencing the genomes of 1000 actinobacteria strains.</title>
        <authorList>
            <person name="Klenk H.-P."/>
        </authorList>
    </citation>
    <scope>NUCLEOTIDE SEQUENCE</scope>
    <source>
        <strain evidence="10">DSM 45356</strain>
    </source>
</reference>
<protein>
    <recommendedName>
        <fullName evidence="7">TVP38/TMEM64 family membrane protein</fullName>
    </recommendedName>
</protein>
<keyword evidence="5 7" id="KW-1133">Transmembrane helix</keyword>
<comment type="caution">
    <text evidence="10">The sequence shown here is derived from an EMBL/GenBank/DDBJ whole genome shotgun (WGS) entry which is preliminary data.</text>
</comment>
<evidence type="ECO:0000256" key="2">
    <source>
        <dbReference type="ARBA" id="ARBA00008640"/>
    </source>
</evidence>
<feature type="transmembrane region" description="Helical" evidence="7">
    <location>
        <begin position="132"/>
        <end position="151"/>
    </location>
</feature>
<evidence type="ECO:0000313" key="10">
    <source>
        <dbReference type="EMBL" id="MBG6140957.1"/>
    </source>
</evidence>
<comment type="similarity">
    <text evidence="2 7">Belongs to the TVP38/TMEM64 family.</text>
</comment>
<feature type="transmembrane region" description="Helical" evidence="7">
    <location>
        <begin position="163"/>
        <end position="186"/>
    </location>
</feature>
<evidence type="ECO:0000256" key="1">
    <source>
        <dbReference type="ARBA" id="ARBA00004651"/>
    </source>
</evidence>
<dbReference type="Proteomes" id="UP000622552">
    <property type="component" value="Unassembled WGS sequence"/>
</dbReference>
<accession>A0A8J7KZG1</accession>
<feature type="compositionally biased region" description="Low complexity" evidence="8">
    <location>
        <begin position="228"/>
        <end position="238"/>
    </location>
</feature>
<dbReference type="PANTHER" id="PTHR12677:SF58">
    <property type="entry name" value="TVP38_TMEM64 FAMILY MEMBRANE PROTEIN RV0625C"/>
    <property type="match status" value="1"/>
</dbReference>
<keyword evidence="6 7" id="KW-0472">Membrane</keyword>
<comment type="subcellular location">
    <subcellularLocation>
        <location evidence="1 7">Cell membrane</location>
        <topology evidence="1 7">Multi-pass membrane protein</topology>
    </subcellularLocation>
</comment>
<dbReference type="InterPro" id="IPR032816">
    <property type="entry name" value="VTT_dom"/>
</dbReference>
<evidence type="ECO:0000256" key="4">
    <source>
        <dbReference type="ARBA" id="ARBA00022692"/>
    </source>
</evidence>
<evidence type="ECO:0000256" key="6">
    <source>
        <dbReference type="ARBA" id="ARBA00023136"/>
    </source>
</evidence>
<keyword evidence="4 7" id="KW-0812">Transmembrane</keyword>
<evidence type="ECO:0000256" key="5">
    <source>
        <dbReference type="ARBA" id="ARBA00022989"/>
    </source>
</evidence>
<feature type="transmembrane region" description="Helical" evidence="7">
    <location>
        <begin position="45"/>
        <end position="63"/>
    </location>
</feature>
<dbReference type="Pfam" id="PF09335">
    <property type="entry name" value="VTT_dom"/>
    <property type="match status" value="1"/>
</dbReference>
<feature type="transmembrane region" description="Helical" evidence="7">
    <location>
        <begin position="70"/>
        <end position="97"/>
    </location>
</feature>
<evidence type="ECO:0000259" key="9">
    <source>
        <dbReference type="Pfam" id="PF09335"/>
    </source>
</evidence>
<keyword evidence="3 7" id="KW-1003">Cell membrane</keyword>
<organism evidence="10 11">
    <name type="scientific">Longispora fulva</name>
    <dbReference type="NCBI Taxonomy" id="619741"/>
    <lineage>
        <taxon>Bacteria</taxon>
        <taxon>Bacillati</taxon>
        <taxon>Actinomycetota</taxon>
        <taxon>Actinomycetes</taxon>
        <taxon>Micromonosporales</taxon>
        <taxon>Micromonosporaceae</taxon>
        <taxon>Longispora</taxon>
    </lineage>
</organism>
<sequence length="244" mass="24071">MQLLRRPAARFVLLLVGLAVLGGLVALYGPPDAAAIDAYVSGSGRAAPLVAVAGSAVLTCAMVPRTVLAFVGGLLFGTLAGGLYVLVGALLGAAVAFGAGRVLGRDFVLARSASRAEGRIARLDAWLGRRGVFGVLAVRLVPLAPYGLMSYAFGTTGTRFRDFLAGSALGATPTSLGYAAVGAAALTASPTALAVGAGALGLLMLAGTWAAGWARTRLGVPGTPPAPAGAGVTPVTPAGTPPRP</sequence>
<feature type="transmembrane region" description="Helical" evidence="7">
    <location>
        <begin position="192"/>
        <end position="214"/>
    </location>
</feature>
<evidence type="ECO:0000256" key="3">
    <source>
        <dbReference type="ARBA" id="ARBA00022475"/>
    </source>
</evidence>
<gene>
    <name evidence="10" type="ORF">IW245_007151</name>
</gene>
<dbReference type="RefSeq" id="WP_197007448.1">
    <property type="nucleotide sequence ID" value="NZ_BONS01000019.1"/>
</dbReference>
<dbReference type="AlphaFoldDB" id="A0A8J7KZG1"/>
<name>A0A8J7KZG1_9ACTN</name>
<evidence type="ECO:0000313" key="11">
    <source>
        <dbReference type="Proteomes" id="UP000622552"/>
    </source>
</evidence>
<keyword evidence="11" id="KW-1185">Reference proteome</keyword>
<dbReference type="GO" id="GO:0005886">
    <property type="term" value="C:plasma membrane"/>
    <property type="evidence" value="ECO:0007669"/>
    <property type="project" value="UniProtKB-SubCell"/>
</dbReference>